<keyword evidence="3 5" id="KW-1133">Transmembrane helix</keyword>
<proteinExistence type="inferred from homology"/>
<keyword evidence="2 5" id="KW-0812">Transmembrane</keyword>
<feature type="transmembrane region" description="Helical" evidence="5">
    <location>
        <begin position="7"/>
        <end position="29"/>
    </location>
</feature>
<comment type="subcellular location">
    <subcellularLocation>
        <location evidence="5">Cell membrane</location>
        <topology evidence="5">Multi-pass membrane protein</topology>
    </subcellularLocation>
    <subcellularLocation>
        <location evidence="1">Membrane</location>
        <topology evidence="1">Multi-pass membrane protein</topology>
    </subcellularLocation>
</comment>
<comment type="caution">
    <text evidence="6">The sequence shown here is derived from an EMBL/GenBank/DDBJ whole genome shotgun (WGS) entry which is preliminary data.</text>
</comment>
<evidence type="ECO:0000256" key="4">
    <source>
        <dbReference type="ARBA" id="ARBA00023136"/>
    </source>
</evidence>
<dbReference type="AlphaFoldDB" id="A0A938B546"/>
<name>A0A938B546_UNCTE</name>
<feature type="transmembrane region" description="Helical" evidence="5">
    <location>
        <begin position="75"/>
        <end position="108"/>
    </location>
</feature>
<dbReference type="EMBL" id="VGLS01001047">
    <property type="protein sequence ID" value="MBM3226784.1"/>
    <property type="molecule type" value="Genomic_DNA"/>
</dbReference>
<sequence length="110" mass="11323">MPADLTTIAVLAPIAFLGAFVYGFAGFGAGVLTVPLASHVYAMPFVLAVFALLDSVNAIRACLARSHAIVYEEALRLVPSCAVGVGLGVGLLLVLPPWVLMLALGVFVLA</sequence>
<dbReference type="Proteomes" id="UP000712673">
    <property type="component" value="Unassembled WGS sequence"/>
</dbReference>
<evidence type="ECO:0000256" key="5">
    <source>
        <dbReference type="RuleBase" id="RU363041"/>
    </source>
</evidence>
<evidence type="ECO:0000313" key="6">
    <source>
        <dbReference type="EMBL" id="MBM3226784.1"/>
    </source>
</evidence>
<accession>A0A938B546</accession>
<gene>
    <name evidence="6" type="ORF">FJZ47_23720</name>
</gene>
<feature type="non-terminal residue" evidence="6">
    <location>
        <position position="110"/>
    </location>
</feature>
<feature type="transmembrane region" description="Helical" evidence="5">
    <location>
        <begin position="41"/>
        <end position="63"/>
    </location>
</feature>
<evidence type="ECO:0000313" key="7">
    <source>
        <dbReference type="Proteomes" id="UP000712673"/>
    </source>
</evidence>
<evidence type="ECO:0000256" key="3">
    <source>
        <dbReference type="ARBA" id="ARBA00022989"/>
    </source>
</evidence>
<dbReference type="InterPro" id="IPR002781">
    <property type="entry name" value="TM_pro_TauE-like"/>
</dbReference>
<comment type="similarity">
    <text evidence="5">Belongs to the 4-toluene sulfonate uptake permease (TSUP) (TC 2.A.102) family.</text>
</comment>
<dbReference type="Pfam" id="PF01925">
    <property type="entry name" value="TauE"/>
    <property type="match status" value="1"/>
</dbReference>
<protein>
    <recommendedName>
        <fullName evidence="5">Probable membrane transporter protein</fullName>
    </recommendedName>
</protein>
<reference evidence="6" key="1">
    <citation type="submission" date="2019-03" db="EMBL/GenBank/DDBJ databases">
        <title>Lake Tanganyika Metagenome-Assembled Genomes (MAGs).</title>
        <authorList>
            <person name="Tran P."/>
        </authorList>
    </citation>
    <scope>NUCLEOTIDE SEQUENCE</scope>
    <source>
        <strain evidence="6">K_DeepCast_65m_m2_066</strain>
    </source>
</reference>
<evidence type="ECO:0000256" key="2">
    <source>
        <dbReference type="ARBA" id="ARBA00022692"/>
    </source>
</evidence>
<organism evidence="6 7">
    <name type="scientific">Tectimicrobiota bacterium</name>
    <dbReference type="NCBI Taxonomy" id="2528274"/>
    <lineage>
        <taxon>Bacteria</taxon>
        <taxon>Pseudomonadati</taxon>
        <taxon>Nitrospinota/Tectimicrobiota group</taxon>
        <taxon>Candidatus Tectimicrobiota</taxon>
    </lineage>
</organism>
<evidence type="ECO:0000256" key="1">
    <source>
        <dbReference type="ARBA" id="ARBA00004141"/>
    </source>
</evidence>
<keyword evidence="4 5" id="KW-0472">Membrane</keyword>
<dbReference type="GO" id="GO:0005886">
    <property type="term" value="C:plasma membrane"/>
    <property type="evidence" value="ECO:0007669"/>
    <property type="project" value="UniProtKB-SubCell"/>
</dbReference>
<keyword evidence="5" id="KW-1003">Cell membrane</keyword>